<name>A0A5S9MDZ6_BACIA</name>
<accession>A0A5S9MDZ6</accession>
<dbReference type="Pfam" id="PF06898">
    <property type="entry name" value="YqfD"/>
    <property type="match status" value="1"/>
</dbReference>
<reference evidence="2 3" key="1">
    <citation type="submission" date="2019-12" db="EMBL/GenBank/DDBJ databases">
        <title>Full genome sequence of a Bacillus safensis strain isolated from commercially available natto in Indonesia.</title>
        <authorList>
            <person name="Yoshida M."/>
            <person name="Uomi M."/>
            <person name="Waturangi D."/>
            <person name="Ekaputri J.J."/>
            <person name="Setiamarga D.H.E."/>
        </authorList>
    </citation>
    <scope>NUCLEOTIDE SEQUENCE [LARGE SCALE GENOMIC DNA]</scope>
    <source>
        <strain evidence="2 3">IDN1</strain>
    </source>
</reference>
<dbReference type="Proteomes" id="UP000464658">
    <property type="component" value="Chromosome"/>
</dbReference>
<evidence type="ECO:0000313" key="2">
    <source>
        <dbReference type="EMBL" id="BBP90812.1"/>
    </source>
</evidence>
<gene>
    <name evidence="2" type="ORF">BsIDN1_44300</name>
</gene>
<proteinExistence type="predicted"/>
<dbReference type="InterPro" id="IPR010690">
    <property type="entry name" value="YqfD"/>
</dbReference>
<feature type="transmembrane region" description="Helical" evidence="1">
    <location>
        <begin position="22"/>
        <end position="43"/>
    </location>
</feature>
<keyword evidence="1" id="KW-0472">Membrane</keyword>
<sequence>MFISSKKGLSISTPMVKEEYRIYPWDWIVCFLVTILALSNMVWKIDIKGANPETEHQMRKHLDDIRVQKGRFQFLMGTPEKKFKNP</sequence>
<protein>
    <submittedName>
        <fullName evidence="2">Uncharacterized protein</fullName>
    </submittedName>
</protein>
<dbReference type="EMBL" id="AP021906">
    <property type="protein sequence ID" value="BBP90812.1"/>
    <property type="molecule type" value="Genomic_DNA"/>
</dbReference>
<organism evidence="2 3">
    <name type="scientific">Bacillus safensis</name>
    <dbReference type="NCBI Taxonomy" id="561879"/>
    <lineage>
        <taxon>Bacteria</taxon>
        <taxon>Bacillati</taxon>
        <taxon>Bacillota</taxon>
        <taxon>Bacilli</taxon>
        <taxon>Bacillales</taxon>
        <taxon>Bacillaceae</taxon>
        <taxon>Bacillus</taxon>
    </lineage>
</organism>
<evidence type="ECO:0000256" key="1">
    <source>
        <dbReference type="SAM" id="Phobius"/>
    </source>
</evidence>
<keyword evidence="1" id="KW-1133">Transmembrane helix</keyword>
<keyword evidence="1" id="KW-0812">Transmembrane</keyword>
<evidence type="ECO:0000313" key="3">
    <source>
        <dbReference type="Proteomes" id="UP000464658"/>
    </source>
</evidence>
<dbReference type="AlphaFoldDB" id="A0A5S9MDZ6"/>